<dbReference type="PANTHER" id="PTHR13116">
    <property type="entry name" value="ER MEMBRANE PROTEIN COMPLEX SUBUNIT 3"/>
    <property type="match status" value="1"/>
</dbReference>
<dbReference type="STRING" id="5786.F0ZFR6"/>
<name>F0ZFR6_DICPU</name>
<evidence type="ECO:0000256" key="3">
    <source>
        <dbReference type="ARBA" id="ARBA00020822"/>
    </source>
</evidence>
<evidence type="ECO:0000256" key="1">
    <source>
        <dbReference type="ARBA" id="ARBA00004141"/>
    </source>
</evidence>
<dbReference type="GeneID" id="10503665"/>
<keyword evidence="6 8" id="KW-0472">Membrane</keyword>
<comment type="similarity">
    <text evidence="2">Belongs to the EMC3 family.</text>
</comment>
<dbReference type="InterPro" id="IPR008568">
    <property type="entry name" value="EMC3"/>
</dbReference>
<evidence type="ECO:0000256" key="8">
    <source>
        <dbReference type="SAM" id="Phobius"/>
    </source>
</evidence>
<dbReference type="EMBL" id="GL871005">
    <property type="protein sequence ID" value="EGC37221.1"/>
    <property type="molecule type" value="Genomic_DNA"/>
</dbReference>
<evidence type="ECO:0000256" key="4">
    <source>
        <dbReference type="ARBA" id="ARBA00022692"/>
    </source>
</evidence>
<accession>F0ZFR6</accession>
<dbReference type="InterPro" id="IPR002809">
    <property type="entry name" value="EMC3/TMCO1"/>
</dbReference>
<keyword evidence="4 8" id="KW-0812">Transmembrane</keyword>
<dbReference type="RefSeq" id="XP_003286272.1">
    <property type="nucleotide sequence ID" value="XM_003286224.1"/>
</dbReference>
<feature type="region of interest" description="Disordered" evidence="7">
    <location>
        <begin position="277"/>
        <end position="323"/>
    </location>
</feature>
<gene>
    <name evidence="9" type="ORF">DICPUDRAFT_150216</name>
</gene>
<feature type="compositionally biased region" description="Low complexity" evidence="7">
    <location>
        <begin position="277"/>
        <end position="313"/>
    </location>
</feature>
<evidence type="ECO:0000256" key="6">
    <source>
        <dbReference type="ARBA" id="ARBA00023136"/>
    </source>
</evidence>
<sequence length="323" mass="36818">MIEAPIVLDVEIRNWVVIPILIVLFIVSALKLNFSRILQLKSNRDQDVEKTMQMQTINRVRRLTSFYNRIPQKSFFMRKAFLCGTPGATNPKNRGLLSSIAPAQEDSNPMNMMFANSMFTDPSGMTDMLKGNVVHLVPQITMMSWVNHFFSGFVACKLPFFPLTIRFKAFLQRGIELSSLDVSYVSSLSWYFLCWFGSEGINNILLSDNFVSPDTQLFNSQVEPGPPAQQNPIHKIYDGERENIEMIRYDSIMNNIENRFLDNLSKKTSLDLNTLNNLNNSNNNNNNNNNTLTKIQKTKTKSSSSSSSSTNTKRVLYQKPSLK</sequence>
<dbReference type="GO" id="GO:0072546">
    <property type="term" value="C:EMC complex"/>
    <property type="evidence" value="ECO:0000318"/>
    <property type="project" value="GO_Central"/>
</dbReference>
<dbReference type="eggNOG" id="KOG3188">
    <property type="taxonomic scope" value="Eukaryota"/>
</dbReference>
<comment type="subcellular location">
    <subcellularLocation>
        <location evidence="1">Membrane</location>
        <topology evidence="1">Multi-pass membrane protein</topology>
    </subcellularLocation>
</comment>
<dbReference type="PANTHER" id="PTHR13116:SF5">
    <property type="entry name" value="ER MEMBRANE PROTEIN COMPLEX SUBUNIT 3"/>
    <property type="match status" value="1"/>
</dbReference>
<evidence type="ECO:0000313" key="9">
    <source>
        <dbReference type="EMBL" id="EGC37221.1"/>
    </source>
</evidence>
<evidence type="ECO:0000256" key="2">
    <source>
        <dbReference type="ARBA" id="ARBA00005376"/>
    </source>
</evidence>
<proteinExistence type="inferred from homology"/>
<dbReference type="AlphaFoldDB" id="F0ZFR6"/>
<reference evidence="10" key="1">
    <citation type="journal article" date="2011" name="Genome Biol.">
        <title>Comparative genomics of the social amoebae Dictyostelium discoideum and Dictyostelium purpureum.</title>
        <authorList>
            <consortium name="US DOE Joint Genome Institute (JGI-PGF)"/>
            <person name="Sucgang R."/>
            <person name="Kuo A."/>
            <person name="Tian X."/>
            <person name="Salerno W."/>
            <person name="Parikh A."/>
            <person name="Feasley C.L."/>
            <person name="Dalin E."/>
            <person name="Tu H."/>
            <person name="Huang E."/>
            <person name="Barry K."/>
            <person name="Lindquist E."/>
            <person name="Shapiro H."/>
            <person name="Bruce D."/>
            <person name="Schmutz J."/>
            <person name="Salamov A."/>
            <person name="Fey P."/>
            <person name="Gaudet P."/>
            <person name="Anjard C."/>
            <person name="Babu M.M."/>
            <person name="Basu S."/>
            <person name="Bushmanova Y."/>
            <person name="van der Wel H."/>
            <person name="Katoh-Kurasawa M."/>
            <person name="Dinh C."/>
            <person name="Coutinho P.M."/>
            <person name="Saito T."/>
            <person name="Elias M."/>
            <person name="Schaap P."/>
            <person name="Kay R.R."/>
            <person name="Henrissat B."/>
            <person name="Eichinger L."/>
            <person name="Rivero F."/>
            <person name="Putnam N.H."/>
            <person name="West C.M."/>
            <person name="Loomis W.F."/>
            <person name="Chisholm R.L."/>
            <person name="Shaulsky G."/>
            <person name="Strassmann J.E."/>
            <person name="Queller D.C."/>
            <person name="Kuspa A."/>
            <person name="Grigoriev I.V."/>
        </authorList>
    </citation>
    <scope>NUCLEOTIDE SEQUENCE [LARGE SCALE GENOMIC DNA]</scope>
    <source>
        <strain evidence="10">QSDP1</strain>
    </source>
</reference>
<dbReference type="VEuPathDB" id="AmoebaDB:DICPUDRAFT_150216"/>
<keyword evidence="5 8" id="KW-1133">Transmembrane helix</keyword>
<feature type="transmembrane region" description="Helical" evidence="8">
    <location>
        <begin position="12"/>
        <end position="34"/>
    </location>
</feature>
<dbReference type="Pfam" id="PF01956">
    <property type="entry name" value="EMC3_TMCO1"/>
    <property type="match status" value="1"/>
</dbReference>
<keyword evidence="10" id="KW-1185">Reference proteome</keyword>
<dbReference type="FunCoup" id="F0ZFR6">
    <property type="interactions" value="494"/>
</dbReference>
<dbReference type="InParanoid" id="F0ZFR6"/>
<evidence type="ECO:0000313" key="10">
    <source>
        <dbReference type="Proteomes" id="UP000001064"/>
    </source>
</evidence>
<dbReference type="OrthoDB" id="6745403at2759"/>
<dbReference type="Proteomes" id="UP000001064">
    <property type="component" value="Unassembled WGS sequence"/>
</dbReference>
<evidence type="ECO:0000256" key="5">
    <source>
        <dbReference type="ARBA" id="ARBA00022989"/>
    </source>
</evidence>
<dbReference type="KEGG" id="dpp:DICPUDRAFT_150216"/>
<dbReference type="OMA" id="KDMDPRW"/>
<dbReference type="SMART" id="SM01415">
    <property type="entry name" value="DUF106"/>
    <property type="match status" value="1"/>
</dbReference>
<evidence type="ECO:0000256" key="7">
    <source>
        <dbReference type="SAM" id="MobiDB-lite"/>
    </source>
</evidence>
<protein>
    <recommendedName>
        <fullName evidence="3">ER membrane protein complex subunit 3</fullName>
    </recommendedName>
</protein>
<organism evidence="9 10">
    <name type="scientific">Dictyostelium purpureum</name>
    <name type="common">Slime mold</name>
    <dbReference type="NCBI Taxonomy" id="5786"/>
    <lineage>
        <taxon>Eukaryota</taxon>
        <taxon>Amoebozoa</taxon>
        <taxon>Evosea</taxon>
        <taxon>Eumycetozoa</taxon>
        <taxon>Dictyostelia</taxon>
        <taxon>Dictyosteliales</taxon>
        <taxon>Dictyosteliaceae</taxon>
        <taxon>Dictyostelium</taxon>
    </lineage>
</organism>